<dbReference type="SMART" id="SM00338">
    <property type="entry name" value="BRLZ"/>
    <property type="match status" value="1"/>
</dbReference>
<name>A0A1V8TGD7_9PEZI</name>
<evidence type="ECO:0000256" key="4">
    <source>
        <dbReference type="ARBA" id="ARBA00023015"/>
    </source>
</evidence>
<feature type="compositionally biased region" description="Low complexity" evidence="9">
    <location>
        <begin position="11"/>
        <end position="24"/>
    </location>
</feature>
<dbReference type="PANTHER" id="PTHR40621">
    <property type="entry name" value="TRANSCRIPTION FACTOR KAPC-RELATED"/>
    <property type="match status" value="1"/>
</dbReference>
<evidence type="ECO:0000256" key="9">
    <source>
        <dbReference type="SAM" id="MobiDB-lite"/>
    </source>
</evidence>
<dbReference type="InterPro" id="IPR050936">
    <property type="entry name" value="AP-1-like"/>
</dbReference>
<evidence type="ECO:0000256" key="2">
    <source>
        <dbReference type="ARBA" id="ARBA00004123"/>
    </source>
</evidence>
<keyword evidence="7" id="KW-0539">Nucleus</keyword>
<dbReference type="PANTHER" id="PTHR40621:SF11">
    <property type="entry name" value="TRANSCRIPTION FACTOR KAPC-RELATED"/>
    <property type="match status" value="1"/>
</dbReference>
<dbReference type="Proteomes" id="UP000192596">
    <property type="component" value="Unassembled WGS sequence"/>
</dbReference>
<dbReference type="SUPFAM" id="SSF57959">
    <property type="entry name" value="Leucine zipper domain"/>
    <property type="match status" value="1"/>
</dbReference>
<feature type="compositionally biased region" description="Basic and acidic residues" evidence="9">
    <location>
        <begin position="84"/>
        <end position="94"/>
    </location>
</feature>
<proteinExistence type="inferred from homology"/>
<dbReference type="InterPro" id="IPR046347">
    <property type="entry name" value="bZIP_sf"/>
</dbReference>
<feature type="region of interest" description="Disordered" evidence="9">
    <location>
        <begin position="1"/>
        <end position="109"/>
    </location>
</feature>
<protein>
    <recommendedName>
        <fullName evidence="8">Putative transcription factor kapC</fullName>
    </recommendedName>
</protein>
<comment type="function">
    <text evidence="1">Putative transcription factor.</text>
</comment>
<keyword evidence="4" id="KW-0805">Transcription regulation</keyword>
<sequence>MLLSLREHLLAQQSAAGGSSAGQSTYPPPPSTSAPLPGHPYQHSDSASPQDHLDASGLPPGQQAPYGMANDSAGDESMGGADGMDAKGKRELSTSKRAAQNRAAQRAFRQRKEGYIKKLEEQVKDFQSVEQSYRALQHENYQLREYILNLQSRLLENQSDFPPAPSHVNLNQAPRAPSPTERPSSTEQQLRRELQQNVAPVAPIASGPDPPRQAPIDHLGAAAARAVELEAKRPLDTPYGLSSDYPSKRAHAEASADAPMSDAKPQR</sequence>
<dbReference type="Gene3D" id="1.20.5.170">
    <property type="match status" value="1"/>
</dbReference>
<organism evidence="11 12">
    <name type="scientific">Cryoendolithus antarcticus</name>
    <dbReference type="NCBI Taxonomy" id="1507870"/>
    <lineage>
        <taxon>Eukaryota</taxon>
        <taxon>Fungi</taxon>
        <taxon>Dikarya</taxon>
        <taxon>Ascomycota</taxon>
        <taxon>Pezizomycotina</taxon>
        <taxon>Dothideomycetes</taxon>
        <taxon>Dothideomycetidae</taxon>
        <taxon>Cladosporiales</taxon>
        <taxon>Cladosporiaceae</taxon>
        <taxon>Cryoendolithus</taxon>
    </lineage>
</organism>
<keyword evidence="6" id="KW-0804">Transcription</keyword>
<evidence type="ECO:0000313" key="11">
    <source>
        <dbReference type="EMBL" id="OQO10449.1"/>
    </source>
</evidence>
<evidence type="ECO:0000256" key="1">
    <source>
        <dbReference type="ARBA" id="ARBA00004049"/>
    </source>
</evidence>
<evidence type="ECO:0000313" key="12">
    <source>
        <dbReference type="Proteomes" id="UP000192596"/>
    </source>
</evidence>
<feature type="compositionally biased region" description="Low complexity" evidence="9">
    <location>
        <begin position="97"/>
        <end position="107"/>
    </location>
</feature>
<dbReference type="EMBL" id="NAJO01000008">
    <property type="protein sequence ID" value="OQO10449.1"/>
    <property type="molecule type" value="Genomic_DNA"/>
</dbReference>
<evidence type="ECO:0000256" key="6">
    <source>
        <dbReference type="ARBA" id="ARBA00023163"/>
    </source>
</evidence>
<feature type="domain" description="BZIP" evidence="10">
    <location>
        <begin position="96"/>
        <end position="111"/>
    </location>
</feature>
<evidence type="ECO:0000256" key="8">
    <source>
        <dbReference type="ARBA" id="ARBA00044067"/>
    </source>
</evidence>
<accession>A0A1V8TGD7</accession>
<comment type="subcellular location">
    <subcellularLocation>
        <location evidence="2">Nucleus</location>
    </subcellularLocation>
</comment>
<dbReference type="GO" id="GO:0001228">
    <property type="term" value="F:DNA-binding transcription activator activity, RNA polymerase II-specific"/>
    <property type="evidence" value="ECO:0007669"/>
    <property type="project" value="TreeGrafter"/>
</dbReference>
<evidence type="ECO:0000256" key="7">
    <source>
        <dbReference type="ARBA" id="ARBA00023242"/>
    </source>
</evidence>
<evidence type="ECO:0000259" key="10">
    <source>
        <dbReference type="PROSITE" id="PS00036"/>
    </source>
</evidence>
<evidence type="ECO:0000256" key="3">
    <source>
        <dbReference type="ARBA" id="ARBA00007163"/>
    </source>
</evidence>
<dbReference type="GO" id="GO:0000976">
    <property type="term" value="F:transcription cis-regulatory region binding"/>
    <property type="evidence" value="ECO:0007669"/>
    <property type="project" value="InterPro"/>
</dbReference>
<keyword evidence="5" id="KW-0238">DNA-binding</keyword>
<dbReference type="AlphaFoldDB" id="A0A1V8TGD7"/>
<dbReference type="OrthoDB" id="2593073at2759"/>
<dbReference type="PROSITE" id="PS00036">
    <property type="entry name" value="BZIP_BASIC"/>
    <property type="match status" value="1"/>
</dbReference>
<dbReference type="InParanoid" id="A0A1V8TGD7"/>
<dbReference type="STRING" id="1507870.A0A1V8TGD7"/>
<dbReference type="GO" id="GO:0090575">
    <property type="term" value="C:RNA polymerase II transcription regulator complex"/>
    <property type="evidence" value="ECO:0007669"/>
    <property type="project" value="TreeGrafter"/>
</dbReference>
<dbReference type="Pfam" id="PF00170">
    <property type="entry name" value="bZIP_1"/>
    <property type="match status" value="1"/>
</dbReference>
<comment type="caution">
    <text evidence="11">The sequence shown here is derived from an EMBL/GenBank/DDBJ whole genome shotgun (WGS) entry which is preliminary data.</text>
</comment>
<reference evidence="12" key="1">
    <citation type="submission" date="2017-03" db="EMBL/GenBank/DDBJ databases">
        <title>Genomes of endolithic fungi from Antarctica.</title>
        <authorList>
            <person name="Coleine C."/>
            <person name="Masonjones S."/>
            <person name="Stajich J.E."/>
        </authorList>
    </citation>
    <scope>NUCLEOTIDE SEQUENCE [LARGE SCALE GENOMIC DNA]</scope>
    <source>
        <strain evidence="12">CCFEE 5527</strain>
    </source>
</reference>
<dbReference type="InterPro" id="IPR004827">
    <property type="entry name" value="bZIP"/>
</dbReference>
<feature type="region of interest" description="Disordered" evidence="9">
    <location>
        <begin position="158"/>
        <end position="218"/>
    </location>
</feature>
<feature type="region of interest" description="Disordered" evidence="9">
    <location>
        <begin position="231"/>
        <end position="267"/>
    </location>
</feature>
<evidence type="ECO:0000256" key="5">
    <source>
        <dbReference type="ARBA" id="ARBA00023125"/>
    </source>
</evidence>
<gene>
    <name evidence="11" type="ORF">B0A48_03746</name>
</gene>
<comment type="similarity">
    <text evidence="3">Belongs to the bZIP family.</text>
</comment>
<keyword evidence="12" id="KW-1185">Reference proteome</keyword>